<dbReference type="SMART" id="SM00220">
    <property type="entry name" value="S_TKc"/>
    <property type="match status" value="1"/>
</dbReference>
<dbReference type="Pfam" id="PF00069">
    <property type="entry name" value="Pkinase"/>
    <property type="match status" value="1"/>
</dbReference>
<dbReference type="PANTHER" id="PTHR43289">
    <property type="entry name" value="MITOGEN-ACTIVATED PROTEIN KINASE KINASE KINASE 20-RELATED"/>
    <property type="match status" value="1"/>
</dbReference>
<keyword evidence="2" id="KW-0723">Serine/threonine-protein kinase</keyword>
<dbReference type="InterPro" id="IPR017441">
    <property type="entry name" value="Protein_kinase_ATP_BS"/>
</dbReference>
<evidence type="ECO:0000313" key="12">
    <source>
        <dbReference type="Proteomes" id="UP001519325"/>
    </source>
</evidence>
<dbReference type="GO" id="GO:0004674">
    <property type="term" value="F:protein serine/threonine kinase activity"/>
    <property type="evidence" value="ECO:0007669"/>
    <property type="project" value="UniProtKB-EC"/>
</dbReference>
<keyword evidence="3 11" id="KW-0808">Transferase</keyword>
<keyword evidence="5 11" id="KW-0418">Kinase</keyword>
<keyword evidence="6 7" id="KW-0067">ATP-binding</keyword>
<reference evidence="11 12" key="1">
    <citation type="submission" date="2021-03" db="EMBL/GenBank/DDBJ databases">
        <title>Sequencing the genomes of 1000 actinobacteria strains.</title>
        <authorList>
            <person name="Klenk H.-P."/>
        </authorList>
    </citation>
    <scope>NUCLEOTIDE SEQUENCE [LARGE SCALE GENOMIC DNA]</scope>
    <source>
        <strain evidence="11 12">DSM 45516</strain>
    </source>
</reference>
<dbReference type="EMBL" id="JAGGMR010000001">
    <property type="protein sequence ID" value="MBP2189932.1"/>
    <property type="molecule type" value="Genomic_DNA"/>
</dbReference>
<feature type="region of interest" description="Disordered" evidence="8">
    <location>
        <begin position="335"/>
        <end position="362"/>
    </location>
</feature>
<dbReference type="PANTHER" id="PTHR43289:SF6">
    <property type="entry name" value="SERINE_THREONINE-PROTEIN KINASE NEKL-3"/>
    <property type="match status" value="1"/>
</dbReference>
<evidence type="ECO:0000256" key="4">
    <source>
        <dbReference type="ARBA" id="ARBA00022741"/>
    </source>
</evidence>
<evidence type="ECO:0000256" key="8">
    <source>
        <dbReference type="SAM" id="MobiDB-lite"/>
    </source>
</evidence>
<dbReference type="PROSITE" id="PS00107">
    <property type="entry name" value="PROTEIN_KINASE_ATP"/>
    <property type="match status" value="1"/>
</dbReference>
<dbReference type="CDD" id="cd14014">
    <property type="entry name" value="STKc_PknB_like"/>
    <property type="match status" value="1"/>
</dbReference>
<evidence type="ECO:0000313" key="11">
    <source>
        <dbReference type="EMBL" id="MBP2189932.1"/>
    </source>
</evidence>
<evidence type="ECO:0000259" key="10">
    <source>
        <dbReference type="PROSITE" id="PS50011"/>
    </source>
</evidence>
<evidence type="ECO:0000256" key="6">
    <source>
        <dbReference type="ARBA" id="ARBA00022840"/>
    </source>
</evidence>
<dbReference type="InterPro" id="IPR008271">
    <property type="entry name" value="Ser/Thr_kinase_AS"/>
</dbReference>
<evidence type="ECO:0000256" key="9">
    <source>
        <dbReference type="SAM" id="Phobius"/>
    </source>
</evidence>
<feature type="region of interest" description="Disordered" evidence="8">
    <location>
        <begin position="830"/>
        <end position="893"/>
    </location>
</feature>
<dbReference type="InterPro" id="IPR011009">
    <property type="entry name" value="Kinase-like_dom_sf"/>
</dbReference>
<accession>A0ABS4QE14</accession>
<dbReference type="EC" id="2.7.11.1" evidence="1"/>
<feature type="compositionally biased region" description="Basic and acidic residues" evidence="8">
    <location>
        <begin position="474"/>
        <end position="487"/>
    </location>
</feature>
<comment type="caution">
    <text evidence="11">The sequence shown here is derived from an EMBL/GenBank/DDBJ whole genome shotgun (WGS) entry which is preliminary data.</text>
</comment>
<feature type="region of interest" description="Disordered" evidence="8">
    <location>
        <begin position="383"/>
        <end position="793"/>
    </location>
</feature>
<keyword evidence="9" id="KW-0472">Membrane</keyword>
<evidence type="ECO:0000256" key="1">
    <source>
        <dbReference type="ARBA" id="ARBA00012513"/>
    </source>
</evidence>
<dbReference type="Proteomes" id="UP001519325">
    <property type="component" value="Unassembled WGS sequence"/>
</dbReference>
<dbReference type="SUPFAM" id="SSF56112">
    <property type="entry name" value="Protein kinase-like (PK-like)"/>
    <property type="match status" value="1"/>
</dbReference>
<feature type="compositionally biased region" description="Low complexity" evidence="8">
    <location>
        <begin position="754"/>
        <end position="767"/>
    </location>
</feature>
<dbReference type="Gene3D" id="1.10.510.10">
    <property type="entry name" value="Transferase(Phosphotransferase) domain 1"/>
    <property type="match status" value="1"/>
</dbReference>
<gene>
    <name evidence="11" type="ORF">BJ987_002833</name>
</gene>
<feature type="domain" description="Protein kinase" evidence="10">
    <location>
        <begin position="15"/>
        <end position="272"/>
    </location>
</feature>
<protein>
    <recommendedName>
        <fullName evidence="1">non-specific serine/threonine protein kinase</fullName>
        <ecNumber evidence="1">2.7.11.1</ecNumber>
    </recommendedName>
</protein>
<feature type="compositionally biased region" description="Polar residues" evidence="8">
    <location>
        <begin position="448"/>
        <end position="459"/>
    </location>
</feature>
<keyword evidence="12" id="KW-1185">Reference proteome</keyword>
<dbReference type="RefSeq" id="WP_372446862.1">
    <property type="nucleotide sequence ID" value="NZ_JAGGMR010000001.1"/>
</dbReference>
<feature type="compositionally biased region" description="Polar residues" evidence="8">
    <location>
        <begin position="879"/>
        <end position="893"/>
    </location>
</feature>
<dbReference type="PROSITE" id="PS50011">
    <property type="entry name" value="PROTEIN_KINASE_DOM"/>
    <property type="match status" value="1"/>
</dbReference>
<keyword evidence="9" id="KW-0812">Transmembrane</keyword>
<evidence type="ECO:0000256" key="7">
    <source>
        <dbReference type="PROSITE-ProRule" id="PRU10141"/>
    </source>
</evidence>
<feature type="compositionally biased region" description="Polar residues" evidence="8">
    <location>
        <begin position="530"/>
        <end position="542"/>
    </location>
</feature>
<feature type="compositionally biased region" description="Low complexity" evidence="8">
    <location>
        <begin position="849"/>
        <end position="868"/>
    </location>
</feature>
<sequence length="958" mass="101565">MDGPGWRVGSRFGPYELRALLGKGGMGEVYEAYDTVKERVVAVKLLPEELAADPVYQVRFRRESQAAARLAEPHIIPIHDWGVIDGVLFIDMRLVPGTDLRTLLREQGPMAPHRAIAIIEQIAAALDAAHADGLVHRDVKPANILVTEADFAYLADFGIAHTEGDAAVTQVGMAVGSYVYMAPERFDVGQVTGRADIYSLACVLHECLTGATPFPQASMSVLIRSHLTEAPPRPSVARPGVPPALDEVIARGMAKDPADRYPTAAAFAQAARAAAGAPPAPAPKFVVHAPDPSRFGHPDATATRNVVVPPETGEFSVIQPPGATEVSLTDFHFTPLPAPEPAEPASGPVPVRPFPDAHLYGETEQYPSGQFAAVPEAPVTQKYTAPYGSEPHPYTPPENYTAPERFADPHAYSAPHDDRSDTNGYDRPDYPHQQAYSEPKRYPAPESHSAQNGFTSQQPLPEPHGPAEPSSSGERPRYPGTDDHSAPRDFTAQQPFRAFEPQSERRALAEPEPDPDGEAHSVPRGFAVPQSRSESAGFSPSAGSGEREAYSGPENHSAPRGFAVPRSAAFSPSAGSGEKEPYSAPEAHSAPRGFEKPYPEAEGYPESRGSEVRPPYADSESRGFGAQPYPDGESNSAPRGFAQQQAYSASPDYSNPPGFGDPDYREPQAYSESEGYAAPNHPERQAYSDSPYAPGVGRGAAQDLTAAARAYPVEPYDERYPDEPYAPETQRYSQYSAEPQPGYEPQHGSEDVYRPAAQAYSAYSSAPDYDDDRYSPRGGYGPADDSDDPYHPASSRRSILLPMLVGVLSVVVVAVAGAVGWQMFGGGNSQPAADAPAGSSVVSTTQAVSPGTSAPQSSSAAPTTTGTAVKLPDGAKPCSTGSSTGNYGKSATGSEVTSCQFAEAVRKAYAESASATRAPSSVVATSPVTGRTYTMNCVAQGQLVTCSGGENAVVYVYS</sequence>
<feature type="binding site" evidence="7">
    <location>
        <position position="44"/>
    </location>
    <ligand>
        <name>ATP</name>
        <dbReference type="ChEBI" id="CHEBI:30616"/>
    </ligand>
</feature>
<feature type="compositionally biased region" description="Basic and acidic residues" evidence="8">
    <location>
        <begin position="415"/>
        <end position="430"/>
    </location>
</feature>
<name>A0ABS4QE14_9NOCA</name>
<dbReference type="PROSITE" id="PS00108">
    <property type="entry name" value="PROTEIN_KINASE_ST"/>
    <property type="match status" value="1"/>
</dbReference>
<keyword evidence="4 7" id="KW-0547">Nucleotide-binding</keyword>
<evidence type="ECO:0000256" key="5">
    <source>
        <dbReference type="ARBA" id="ARBA00022777"/>
    </source>
</evidence>
<evidence type="ECO:0000256" key="3">
    <source>
        <dbReference type="ARBA" id="ARBA00022679"/>
    </source>
</evidence>
<feature type="transmembrane region" description="Helical" evidence="9">
    <location>
        <begin position="799"/>
        <end position="821"/>
    </location>
</feature>
<keyword evidence="9" id="KW-1133">Transmembrane helix</keyword>
<dbReference type="InterPro" id="IPR000719">
    <property type="entry name" value="Prot_kinase_dom"/>
</dbReference>
<dbReference type="Gene3D" id="3.30.200.20">
    <property type="entry name" value="Phosphorylase Kinase, domain 1"/>
    <property type="match status" value="1"/>
</dbReference>
<evidence type="ECO:0000256" key="2">
    <source>
        <dbReference type="ARBA" id="ARBA00022527"/>
    </source>
</evidence>
<organism evidence="11 12">
    <name type="scientific">Nocardia goodfellowii</name>
    <dbReference type="NCBI Taxonomy" id="882446"/>
    <lineage>
        <taxon>Bacteria</taxon>
        <taxon>Bacillati</taxon>
        <taxon>Actinomycetota</taxon>
        <taxon>Actinomycetes</taxon>
        <taxon>Mycobacteriales</taxon>
        <taxon>Nocardiaceae</taxon>
        <taxon>Nocardia</taxon>
    </lineage>
</organism>
<proteinExistence type="predicted"/>
<feature type="compositionally biased region" description="Polar residues" evidence="8">
    <location>
        <begin position="633"/>
        <end position="653"/>
    </location>
</feature>